<dbReference type="PROSITE" id="PS00687">
    <property type="entry name" value="ALDEHYDE_DEHYDR_GLU"/>
    <property type="match status" value="1"/>
</dbReference>
<keyword evidence="2 4" id="KW-0560">Oxidoreductase</keyword>
<dbReference type="Pfam" id="PF00171">
    <property type="entry name" value="Aldedh"/>
    <property type="match status" value="1"/>
</dbReference>
<evidence type="ECO:0000256" key="3">
    <source>
        <dbReference type="PROSITE-ProRule" id="PRU10007"/>
    </source>
</evidence>
<protein>
    <submittedName>
        <fullName evidence="6">Aldehyde dehydrogenase</fullName>
    </submittedName>
</protein>
<dbReference type="InterPro" id="IPR016162">
    <property type="entry name" value="Ald_DH_N"/>
</dbReference>
<dbReference type="Gene3D" id="3.40.605.10">
    <property type="entry name" value="Aldehyde Dehydrogenase, Chain A, domain 1"/>
    <property type="match status" value="1"/>
</dbReference>
<dbReference type="InterPro" id="IPR016161">
    <property type="entry name" value="Ald_DH/histidinol_DH"/>
</dbReference>
<dbReference type="RefSeq" id="WP_249328625.1">
    <property type="nucleotide sequence ID" value="NZ_CP060635.1"/>
</dbReference>
<feature type="active site" evidence="3">
    <location>
        <position position="253"/>
    </location>
</feature>
<dbReference type="EMBL" id="CP060635">
    <property type="protein sequence ID" value="QNM08125.1"/>
    <property type="molecule type" value="Genomic_DNA"/>
</dbReference>
<dbReference type="InterPro" id="IPR016163">
    <property type="entry name" value="Ald_DH_C"/>
</dbReference>
<keyword evidence="7" id="KW-1185">Reference proteome</keyword>
<dbReference type="FunFam" id="3.40.605.10:FF:000007">
    <property type="entry name" value="NAD/NADP-dependent betaine aldehyde dehydrogenase"/>
    <property type="match status" value="1"/>
</dbReference>
<gene>
    <name evidence="6" type="ORF">H9Q79_14710</name>
</gene>
<dbReference type="Proteomes" id="UP000515860">
    <property type="component" value="Chromosome"/>
</dbReference>
<sequence>MKMLIGGQKTDSSDGRTIDVINPANGKFLDTIPMATEEDVQRAVDNAKKGQKEWTAIPLMEREKIIQRFVRLLEEHKKEIIAVCTRECGKHVGTTIFEYNQTASVFTGYMESAKRLDGQLLVPGSEPGHDGRTASDMIMVTHEPLGTVVAIVPFNAPMLLYSYKVAPALAAGNAVIVKPPTDNPLTDIMITELLLEAGVPGNALQIVTGSGSKVGDWLVKNPGVDAVSMTGSTQVGIGIAEIMAKRLAPCTLELGGNDAFIVMPDTDIDKAAASACGARKGNSGQICISSKRFIVHNSVIEEFTEKLVKLVREIEVGYDDNVEEMMEKCLGNTDRTNTKGEFIGSLISERAAKEVEAQVAHTISQGAKLLCGGQRTGAFYMPTVLAGVTKDMDVAKDLEIFGPVWPVIGFDTVEEAIEIANGSRYGLSGCVMTDDWKLGMRVAREVQTGGMVVNGSSVYRNQMQPFGGQKMSGMGNEGLTTLEEMTKIKNIVLKGFLG</sequence>
<dbReference type="Gene3D" id="3.40.309.10">
    <property type="entry name" value="Aldehyde Dehydrogenase, Chain A, domain 2"/>
    <property type="match status" value="1"/>
</dbReference>
<evidence type="ECO:0000313" key="6">
    <source>
        <dbReference type="EMBL" id="QNM08125.1"/>
    </source>
</evidence>
<dbReference type="AlphaFoldDB" id="A0A7G9GBE3"/>
<dbReference type="KEGG" id="whj:H9Q79_14710"/>
<dbReference type="InterPro" id="IPR050740">
    <property type="entry name" value="Aldehyde_DH_Superfamily"/>
</dbReference>
<proteinExistence type="inferred from homology"/>
<dbReference type="SUPFAM" id="SSF53720">
    <property type="entry name" value="ALDH-like"/>
    <property type="match status" value="1"/>
</dbReference>
<organism evidence="6 7">
    <name type="scientific">Wansuia hejianensis</name>
    <dbReference type="NCBI Taxonomy" id="2763667"/>
    <lineage>
        <taxon>Bacteria</taxon>
        <taxon>Bacillati</taxon>
        <taxon>Bacillota</taxon>
        <taxon>Clostridia</taxon>
        <taxon>Lachnospirales</taxon>
        <taxon>Lachnospiraceae</taxon>
        <taxon>Wansuia</taxon>
    </lineage>
</organism>
<dbReference type="GO" id="GO:0004777">
    <property type="term" value="F:succinate-semialdehyde dehydrogenase (NAD+) activity"/>
    <property type="evidence" value="ECO:0007669"/>
    <property type="project" value="TreeGrafter"/>
</dbReference>
<reference evidence="6 7" key="1">
    <citation type="submission" date="2020-08" db="EMBL/GenBank/DDBJ databases">
        <authorList>
            <person name="Liu C."/>
            <person name="Sun Q."/>
        </authorList>
    </citation>
    <scope>NUCLEOTIDE SEQUENCE [LARGE SCALE GENOMIC DNA]</scope>
    <source>
        <strain evidence="6 7">NSJ-29</strain>
    </source>
</reference>
<evidence type="ECO:0000256" key="1">
    <source>
        <dbReference type="ARBA" id="ARBA00009986"/>
    </source>
</evidence>
<feature type="domain" description="Aldehyde dehydrogenase" evidence="5">
    <location>
        <begin position="12"/>
        <end position="491"/>
    </location>
</feature>
<evidence type="ECO:0000256" key="2">
    <source>
        <dbReference type="ARBA" id="ARBA00023002"/>
    </source>
</evidence>
<accession>A0A7G9GBE3</accession>
<dbReference type="PANTHER" id="PTHR43353:SF6">
    <property type="entry name" value="CYTOPLASMIC ALDEHYDE DEHYDROGENASE (EUROFUNG)"/>
    <property type="match status" value="1"/>
</dbReference>
<comment type="similarity">
    <text evidence="1 4">Belongs to the aldehyde dehydrogenase family.</text>
</comment>
<evidence type="ECO:0000313" key="7">
    <source>
        <dbReference type="Proteomes" id="UP000515860"/>
    </source>
</evidence>
<dbReference type="InterPro" id="IPR029510">
    <property type="entry name" value="Ald_DH_CS_GLU"/>
</dbReference>
<dbReference type="PANTHER" id="PTHR43353">
    <property type="entry name" value="SUCCINATE-SEMIALDEHYDE DEHYDROGENASE, MITOCHONDRIAL"/>
    <property type="match status" value="1"/>
</dbReference>
<name>A0A7G9GBE3_9FIRM</name>
<evidence type="ECO:0000256" key="4">
    <source>
        <dbReference type="RuleBase" id="RU003345"/>
    </source>
</evidence>
<dbReference type="InterPro" id="IPR015590">
    <property type="entry name" value="Aldehyde_DH_dom"/>
</dbReference>
<evidence type="ECO:0000259" key="5">
    <source>
        <dbReference type="Pfam" id="PF00171"/>
    </source>
</evidence>
<dbReference type="GO" id="GO:0009450">
    <property type="term" value="P:gamma-aminobutyric acid catabolic process"/>
    <property type="evidence" value="ECO:0007669"/>
    <property type="project" value="TreeGrafter"/>
</dbReference>